<sequence>MLDPETTRQADLREGRGPWRDNRIDLPWQPNTDERCDILVVGAGITGALVAHHLTELGHQVLIIDRESPGEGSTAASTALLQWEIDTPLGKLCDLYGFERASRTYHRSFQAVRGLSALAAALPGPHGLIRRPTLYLAPQASGAELLEREHAMRRRAELPGGLLTRADLLAQFRIDREGAILSPGSAEADPLALAHALLRQAATNGARLRHGEACAYEPRIGGTVVTLADGSIIEASRVVLATGYVMPDFARSPLHSTASSFVIATAPQSKENLWRDGALIWEASDDYMYARTTTDSRIILGGGDEDCEDAEARERLGPAKTASLQRNLAELWPHADCEADRAWSGAFGKTSDGLPLIGPIAGYPGVFAAYGYGGNGITFSYMASRMIGAMIAGETRPWFADFSIDRPDPGG</sequence>
<dbReference type="KEGG" id="paqt:E8L99_04495"/>
<dbReference type="Pfam" id="PF01266">
    <property type="entry name" value="DAO"/>
    <property type="match status" value="1"/>
</dbReference>
<keyword evidence="4" id="KW-1185">Reference proteome</keyword>
<dbReference type="OrthoDB" id="311718at2"/>
<dbReference type="Gene3D" id="3.50.50.60">
    <property type="entry name" value="FAD/NAD(P)-binding domain"/>
    <property type="match status" value="1"/>
</dbReference>
<name>A0A4D7QD07_9HYPH</name>
<dbReference type="InterPro" id="IPR006076">
    <property type="entry name" value="FAD-dep_OxRdtase"/>
</dbReference>
<dbReference type="AlphaFoldDB" id="A0A4D7QD07"/>
<gene>
    <name evidence="3" type="ORF">E8L99_04495</name>
</gene>
<dbReference type="RefSeq" id="WP_137098422.1">
    <property type="nucleotide sequence ID" value="NZ_CP039865.1"/>
</dbReference>
<reference evidence="3 4" key="1">
    <citation type="submission" date="2019-04" db="EMBL/GenBank/DDBJ databases">
        <title>Phreatobacter aquaticus sp. nov.</title>
        <authorList>
            <person name="Choi A."/>
            <person name="Baek K."/>
        </authorList>
    </citation>
    <scope>NUCLEOTIDE SEQUENCE [LARGE SCALE GENOMIC DNA]</scope>
    <source>
        <strain evidence="3 4">NMCR1094</strain>
    </source>
</reference>
<protein>
    <submittedName>
        <fullName evidence="3">FAD-binding oxidoreductase</fullName>
    </submittedName>
</protein>
<dbReference type="InterPro" id="IPR036188">
    <property type="entry name" value="FAD/NAD-bd_sf"/>
</dbReference>
<dbReference type="GO" id="GO:0005737">
    <property type="term" value="C:cytoplasm"/>
    <property type="evidence" value="ECO:0007669"/>
    <property type="project" value="TreeGrafter"/>
</dbReference>
<dbReference type="GO" id="GO:0016491">
    <property type="term" value="F:oxidoreductase activity"/>
    <property type="evidence" value="ECO:0007669"/>
    <property type="project" value="UniProtKB-KW"/>
</dbReference>
<dbReference type="Proteomes" id="UP000298588">
    <property type="component" value="Chromosome"/>
</dbReference>
<evidence type="ECO:0000259" key="2">
    <source>
        <dbReference type="Pfam" id="PF01266"/>
    </source>
</evidence>
<evidence type="ECO:0000313" key="4">
    <source>
        <dbReference type="Proteomes" id="UP000298588"/>
    </source>
</evidence>
<dbReference type="EMBL" id="CP039865">
    <property type="protein sequence ID" value="QCK85088.1"/>
    <property type="molecule type" value="Genomic_DNA"/>
</dbReference>
<dbReference type="SUPFAM" id="SSF51905">
    <property type="entry name" value="FAD/NAD(P)-binding domain"/>
    <property type="match status" value="1"/>
</dbReference>
<accession>A0A4D7QD07</accession>
<proteinExistence type="predicted"/>
<evidence type="ECO:0000256" key="1">
    <source>
        <dbReference type="ARBA" id="ARBA00023002"/>
    </source>
</evidence>
<organism evidence="3 4">
    <name type="scientific">Phreatobacter aquaticus</name>
    <dbReference type="NCBI Taxonomy" id="2570229"/>
    <lineage>
        <taxon>Bacteria</taxon>
        <taxon>Pseudomonadati</taxon>
        <taxon>Pseudomonadota</taxon>
        <taxon>Alphaproteobacteria</taxon>
        <taxon>Hyphomicrobiales</taxon>
        <taxon>Phreatobacteraceae</taxon>
        <taxon>Phreatobacter</taxon>
    </lineage>
</organism>
<evidence type="ECO:0000313" key="3">
    <source>
        <dbReference type="EMBL" id="QCK85088.1"/>
    </source>
</evidence>
<feature type="domain" description="FAD dependent oxidoreductase" evidence="2">
    <location>
        <begin position="37"/>
        <end position="388"/>
    </location>
</feature>
<dbReference type="Gene3D" id="3.30.9.10">
    <property type="entry name" value="D-Amino Acid Oxidase, subunit A, domain 2"/>
    <property type="match status" value="1"/>
</dbReference>
<keyword evidence="1" id="KW-0560">Oxidoreductase</keyword>
<dbReference type="PANTHER" id="PTHR13847">
    <property type="entry name" value="SARCOSINE DEHYDROGENASE-RELATED"/>
    <property type="match status" value="1"/>
</dbReference>
<dbReference type="PANTHER" id="PTHR13847:SF201">
    <property type="entry name" value="PUTATIBE OXIDOREDUCTASE"/>
    <property type="match status" value="1"/>
</dbReference>